<keyword evidence="3" id="KW-0804">Transcription</keyword>
<name>A0ABS4JP25_9FIRM</name>
<keyword evidence="7" id="KW-1185">Reference proteome</keyword>
<dbReference type="PROSITE" id="PS51063">
    <property type="entry name" value="HTH_CRP_2"/>
    <property type="match status" value="1"/>
</dbReference>
<dbReference type="Pfam" id="PF00027">
    <property type="entry name" value="cNMP_binding"/>
    <property type="match status" value="1"/>
</dbReference>
<evidence type="ECO:0000313" key="7">
    <source>
        <dbReference type="Proteomes" id="UP001519289"/>
    </source>
</evidence>
<dbReference type="InterPro" id="IPR000595">
    <property type="entry name" value="cNMP-bd_dom"/>
</dbReference>
<evidence type="ECO:0000256" key="1">
    <source>
        <dbReference type="ARBA" id="ARBA00023015"/>
    </source>
</evidence>
<gene>
    <name evidence="6" type="ORF">J2Z79_000680</name>
</gene>
<dbReference type="InterPro" id="IPR012318">
    <property type="entry name" value="HTH_CRP"/>
</dbReference>
<feature type="domain" description="HTH crp-type" evidence="5">
    <location>
        <begin position="158"/>
        <end position="227"/>
    </location>
</feature>
<dbReference type="RefSeq" id="WP_209465448.1">
    <property type="nucleotide sequence ID" value="NZ_JAGGLG010000004.1"/>
</dbReference>
<dbReference type="SUPFAM" id="SSF46785">
    <property type="entry name" value="Winged helix' DNA-binding domain"/>
    <property type="match status" value="1"/>
</dbReference>
<dbReference type="EMBL" id="JAGGLG010000004">
    <property type="protein sequence ID" value="MBP2017297.1"/>
    <property type="molecule type" value="Genomic_DNA"/>
</dbReference>
<comment type="caution">
    <text evidence="6">The sequence shown here is derived from an EMBL/GenBank/DDBJ whole genome shotgun (WGS) entry which is preliminary data.</text>
</comment>
<dbReference type="PANTHER" id="PTHR24567">
    <property type="entry name" value="CRP FAMILY TRANSCRIPTIONAL REGULATORY PROTEIN"/>
    <property type="match status" value="1"/>
</dbReference>
<evidence type="ECO:0000256" key="2">
    <source>
        <dbReference type="ARBA" id="ARBA00023125"/>
    </source>
</evidence>
<evidence type="ECO:0000256" key="3">
    <source>
        <dbReference type="ARBA" id="ARBA00023163"/>
    </source>
</evidence>
<dbReference type="PROSITE" id="PS50042">
    <property type="entry name" value="CNMP_BINDING_3"/>
    <property type="match status" value="1"/>
</dbReference>
<accession>A0ABS4JP25</accession>
<organism evidence="6 7">
    <name type="scientific">Symbiobacterium terraclitae</name>
    <dbReference type="NCBI Taxonomy" id="557451"/>
    <lineage>
        <taxon>Bacteria</taxon>
        <taxon>Bacillati</taxon>
        <taxon>Bacillota</taxon>
        <taxon>Clostridia</taxon>
        <taxon>Eubacteriales</taxon>
        <taxon>Symbiobacteriaceae</taxon>
        <taxon>Symbiobacterium</taxon>
    </lineage>
</organism>
<dbReference type="CDD" id="cd00038">
    <property type="entry name" value="CAP_ED"/>
    <property type="match status" value="1"/>
</dbReference>
<dbReference type="InterPro" id="IPR018490">
    <property type="entry name" value="cNMP-bd_dom_sf"/>
</dbReference>
<protein>
    <submittedName>
        <fullName evidence="6">CRP/FNR family transcriptional regulator</fullName>
    </submittedName>
</protein>
<dbReference type="SUPFAM" id="SSF51206">
    <property type="entry name" value="cAMP-binding domain-like"/>
    <property type="match status" value="1"/>
</dbReference>
<keyword evidence="2" id="KW-0238">DNA-binding</keyword>
<dbReference type="InterPro" id="IPR050397">
    <property type="entry name" value="Env_Response_Regulators"/>
</dbReference>
<feature type="domain" description="Cyclic nucleotide-binding" evidence="4">
    <location>
        <begin position="42"/>
        <end position="108"/>
    </location>
</feature>
<dbReference type="InterPro" id="IPR036390">
    <property type="entry name" value="WH_DNA-bd_sf"/>
</dbReference>
<evidence type="ECO:0000313" key="6">
    <source>
        <dbReference type="EMBL" id="MBP2017297.1"/>
    </source>
</evidence>
<evidence type="ECO:0000259" key="4">
    <source>
        <dbReference type="PROSITE" id="PS50042"/>
    </source>
</evidence>
<evidence type="ECO:0000259" key="5">
    <source>
        <dbReference type="PROSITE" id="PS51063"/>
    </source>
</evidence>
<keyword evidence="1" id="KW-0805">Transcription regulation</keyword>
<dbReference type="Proteomes" id="UP001519289">
    <property type="component" value="Unassembled WGS sequence"/>
</dbReference>
<dbReference type="InterPro" id="IPR014710">
    <property type="entry name" value="RmlC-like_jellyroll"/>
</dbReference>
<dbReference type="Pfam" id="PF13545">
    <property type="entry name" value="HTH_Crp_2"/>
    <property type="match status" value="1"/>
</dbReference>
<proteinExistence type="predicted"/>
<dbReference type="Gene3D" id="2.60.120.10">
    <property type="entry name" value="Jelly Rolls"/>
    <property type="match status" value="1"/>
</dbReference>
<sequence>MSTERAPVRQCATCPVRERGAPMCWRALQAQIALLREHGVARRLAPGEILYRQGDSAQGWWLVGRGQVLEYVVDLAGREQIVRLAPAGSVCGMSGLGARAVHWATARAGRRGADVCFVPRQHGQRLAEQDPAILYALLTGMAEEVRLAYNRLHGLSMLPARSAIAQVLLSATECTAEGESVITLSRSEIASMVGLATETVVRVLGEFRTEGLIADHGRNRIALCDPCGLHAIAEGLDSK</sequence>
<dbReference type="SMART" id="SM00100">
    <property type="entry name" value="cNMP"/>
    <property type="match status" value="1"/>
</dbReference>
<dbReference type="SMART" id="SM00419">
    <property type="entry name" value="HTH_CRP"/>
    <property type="match status" value="1"/>
</dbReference>
<dbReference type="PRINTS" id="PR00034">
    <property type="entry name" value="HTHCRP"/>
</dbReference>
<reference evidence="6 7" key="1">
    <citation type="submission" date="2021-03" db="EMBL/GenBank/DDBJ databases">
        <title>Genomic Encyclopedia of Type Strains, Phase IV (KMG-IV): sequencing the most valuable type-strain genomes for metagenomic binning, comparative biology and taxonomic classification.</title>
        <authorList>
            <person name="Goeker M."/>
        </authorList>
    </citation>
    <scope>NUCLEOTIDE SEQUENCE [LARGE SCALE GENOMIC DNA]</scope>
    <source>
        <strain evidence="6 7">DSM 27138</strain>
    </source>
</reference>
<dbReference type="PANTHER" id="PTHR24567:SF74">
    <property type="entry name" value="HTH-TYPE TRANSCRIPTIONAL REGULATOR ARCR"/>
    <property type="match status" value="1"/>
</dbReference>